<accession>A0A839QAP7</accession>
<reference evidence="1 2" key="1">
    <citation type="submission" date="2020-08" db="EMBL/GenBank/DDBJ databases">
        <title>The Agave Microbiome: Exploring the role of microbial communities in plant adaptations to desert environments.</title>
        <authorList>
            <person name="Partida-Martinez L.P."/>
        </authorList>
    </citation>
    <scope>NUCLEOTIDE SEQUENCE [LARGE SCALE GENOMIC DNA]</scope>
    <source>
        <strain evidence="1 2">AT2.18</strain>
    </source>
</reference>
<evidence type="ECO:0000313" key="2">
    <source>
        <dbReference type="Proteomes" id="UP000550501"/>
    </source>
</evidence>
<comment type="caution">
    <text evidence="1">The sequence shown here is derived from an EMBL/GenBank/DDBJ whole genome shotgun (WGS) entry which is preliminary data.</text>
</comment>
<name>A0A839QAP7_MYCIR</name>
<protein>
    <submittedName>
        <fullName evidence="1">Uncharacterized protein</fullName>
    </submittedName>
</protein>
<evidence type="ECO:0000313" key="1">
    <source>
        <dbReference type="EMBL" id="MBB2989631.1"/>
    </source>
</evidence>
<sequence>MTQPDEETYDIVVGDVDDQGNTVNTVLVRGASLAEAEADFEEHATKVPAEHRYIQLRHSGEDGAVVRTYPAVG</sequence>
<dbReference type="EMBL" id="JACHVU010000002">
    <property type="protein sequence ID" value="MBB2989631.1"/>
    <property type="molecule type" value="Genomic_DNA"/>
</dbReference>
<dbReference type="RefSeq" id="WP_183466914.1">
    <property type="nucleotide sequence ID" value="NZ_JACHVU010000002.1"/>
</dbReference>
<organism evidence="1 2">
    <name type="scientific">Mycolicibacterium iranicum</name>
    <name type="common">Mycobacterium iranicum</name>
    <dbReference type="NCBI Taxonomy" id="912594"/>
    <lineage>
        <taxon>Bacteria</taxon>
        <taxon>Bacillati</taxon>
        <taxon>Actinomycetota</taxon>
        <taxon>Actinomycetes</taxon>
        <taxon>Mycobacteriales</taxon>
        <taxon>Mycobacteriaceae</taxon>
        <taxon>Mycolicibacterium</taxon>
    </lineage>
</organism>
<dbReference type="Proteomes" id="UP000550501">
    <property type="component" value="Unassembled WGS sequence"/>
</dbReference>
<dbReference type="AlphaFoldDB" id="A0A839QAP7"/>
<keyword evidence="2" id="KW-1185">Reference proteome</keyword>
<gene>
    <name evidence="1" type="ORF">FHR72_001094</name>
</gene>
<proteinExistence type="predicted"/>